<keyword evidence="5 9" id="KW-0812">Transmembrane</keyword>
<evidence type="ECO:0000256" key="4">
    <source>
        <dbReference type="ARBA" id="ARBA00022519"/>
    </source>
</evidence>
<evidence type="ECO:0000256" key="7">
    <source>
        <dbReference type="ARBA" id="ARBA00023136"/>
    </source>
</evidence>
<sequence>MNVLFQKAWSPYVVGGGIGVLSWFAFATADHPLGITTPFEHSAALVMEAVDPTITTHHAYFLNPEHSPIIGWEWMLVIGVFVGSGLSAYLSGDRAREVVPHLWKWRFGPSILTRAIGAFVGGACMMFGARLAKGCTSGHGISGTLQLAVSSWFFVIVIFIVSILTALLIFGKRGRDHV</sequence>
<protein>
    <submittedName>
        <fullName evidence="10">YeeE/YedE thiosulfate transporter family protein</fullName>
    </submittedName>
</protein>
<feature type="transmembrane region" description="Helical" evidence="9">
    <location>
        <begin position="152"/>
        <end position="170"/>
    </location>
</feature>
<dbReference type="PANTHER" id="PTHR30574">
    <property type="entry name" value="INNER MEMBRANE PROTEIN YEDE"/>
    <property type="match status" value="1"/>
</dbReference>
<dbReference type="InterPro" id="IPR007272">
    <property type="entry name" value="Sulf_transp_TsuA/YedE"/>
</dbReference>
<dbReference type="AlphaFoldDB" id="A0AA96JR96"/>
<dbReference type="Proteomes" id="UP001302719">
    <property type="component" value="Chromosome"/>
</dbReference>
<keyword evidence="11" id="KW-1185">Reference proteome</keyword>
<comment type="similarity">
    <text evidence="8">Belongs to the TsuA/YedE (TC 9.B.102) family.</text>
</comment>
<name>A0AA96JR96_9BACT</name>
<keyword evidence="2" id="KW-0813">Transport</keyword>
<organism evidence="10 11">
    <name type="scientific">Candidatus Nitrospira allomarina</name>
    <dbReference type="NCBI Taxonomy" id="3020900"/>
    <lineage>
        <taxon>Bacteria</taxon>
        <taxon>Pseudomonadati</taxon>
        <taxon>Nitrospirota</taxon>
        <taxon>Nitrospiria</taxon>
        <taxon>Nitrospirales</taxon>
        <taxon>Nitrospiraceae</taxon>
        <taxon>Nitrospira</taxon>
    </lineage>
</organism>
<evidence type="ECO:0000313" key="10">
    <source>
        <dbReference type="EMBL" id="WNM56640.1"/>
    </source>
</evidence>
<keyword evidence="6 9" id="KW-1133">Transmembrane helix</keyword>
<keyword evidence="7 9" id="KW-0472">Membrane</keyword>
<gene>
    <name evidence="10" type="ORF">PP769_11700</name>
</gene>
<feature type="transmembrane region" description="Helical" evidence="9">
    <location>
        <begin position="12"/>
        <end position="29"/>
    </location>
</feature>
<dbReference type="KEGG" id="nall:PP769_11700"/>
<evidence type="ECO:0000256" key="3">
    <source>
        <dbReference type="ARBA" id="ARBA00022475"/>
    </source>
</evidence>
<keyword evidence="3" id="KW-1003">Cell membrane</keyword>
<feature type="transmembrane region" description="Helical" evidence="9">
    <location>
        <begin position="111"/>
        <end position="132"/>
    </location>
</feature>
<dbReference type="Pfam" id="PF04143">
    <property type="entry name" value="Sulf_transp"/>
    <property type="match status" value="1"/>
</dbReference>
<evidence type="ECO:0000256" key="9">
    <source>
        <dbReference type="SAM" id="Phobius"/>
    </source>
</evidence>
<evidence type="ECO:0000256" key="5">
    <source>
        <dbReference type="ARBA" id="ARBA00022692"/>
    </source>
</evidence>
<proteinExistence type="inferred from homology"/>
<dbReference type="RefSeq" id="WP_312640241.1">
    <property type="nucleotide sequence ID" value="NZ_CP116967.1"/>
</dbReference>
<evidence type="ECO:0000256" key="1">
    <source>
        <dbReference type="ARBA" id="ARBA00004429"/>
    </source>
</evidence>
<keyword evidence="4" id="KW-0997">Cell inner membrane</keyword>
<reference evidence="10 11" key="1">
    <citation type="submission" date="2023-01" db="EMBL/GenBank/DDBJ databases">
        <title>Cultivation and genomic characterization of new, ubiquitous marine nitrite-oxidizing bacteria from the Nitrospirales.</title>
        <authorList>
            <person name="Mueller A.J."/>
            <person name="Daebeler A."/>
            <person name="Herbold C.W."/>
            <person name="Kirkegaard R.H."/>
            <person name="Daims H."/>
        </authorList>
    </citation>
    <scope>NUCLEOTIDE SEQUENCE [LARGE SCALE GENOMIC DNA]</scope>
    <source>
        <strain evidence="10 11">VA</strain>
    </source>
</reference>
<dbReference type="EMBL" id="CP116967">
    <property type="protein sequence ID" value="WNM56640.1"/>
    <property type="molecule type" value="Genomic_DNA"/>
</dbReference>
<comment type="subcellular location">
    <subcellularLocation>
        <location evidence="1">Cell inner membrane</location>
        <topology evidence="1">Multi-pass membrane protein</topology>
    </subcellularLocation>
</comment>
<evidence type="ECO:0000256" key="8">
    <source>
        <dbReference type="ARBA" id="ARBA00035655"/>
    </source>
</evidence>
<evidence type="ECO:0000313" key="11">
    <source>
        <dbReference type="Proteomes" id="UP001302719"/>
    </source>
</evidence>
<dbReference type="PANTHER" id="PTHR30574:SF1">
    <property type="entry name" value="SULPHUR TRANSPORT DOMAIN-CONTAINING PROTEIN"/>
    <property type="match status" value="1"/>
</dbReference>
<dbReference type="GO" id="GO:0005886">
    <property type="term" value="C:plasma membrane"/>
    <property type="evidence" value="ECO:0007669"/>
    <property type="project" value="UniProtKB-SubCell"/>
</dbReference>
<feature type="transmembrane region" description="Helical" evidence="9">
    <location>
        <begin position="69"/>
        <end position="90"/>
    </location>
</feature>
<accession>A0AA96JR96</accession>
<evidence type="ECO:0000256" key="6">
    <source>
        <dbReference type="ARBA" id="ARBA00022989"/>
    </source>
</evidence>
<evidence type="ECO:0000256" key="2">
    <source>
        <dbReference type="ARBA" id="ARBA00022448"/>
    </source>
</evidence>